<feature type="region of interest" description="Disordered" evidence="1">
    <location>
        <begin position="611"/>
        <end position="655"/>
    </location>
</feature>
<dbReference type="PANTHER" id="PTHR33870:SF22">
    <property type="match status" value="1"/>
</dbReference>
<sequence>MAIESSKSRSLIWRNVKYSVEFSFTVAKKHPFVSCTLLFFILFYVFSPSITWFFIYSLPLLFLFTILLIVFFSVPNFKHFERDVDSKPSGETTISHDVDEDVIENKQKAFLRARSVRRRKSKQCIETGAEEFIQGASFRIPFSDHDFVDKDALIEEKLKDIREVDVHSISDRAECSSSSSIFKNSRPAEYSDWSYETNGKCFKSFSCMYERKTERFGETEYDGARNKAVQWKDEDEKNLMDLGLSEIERTKRLESLMARRRARKMLSLQVRRSLMNIGCKETFPPISSILIPKNKEPTNTFSPTPGSAPSILGPNRNPFDLPYDQHEEKPNVRGGSFMQEFMLAQEQKEMMLCRHESFCMGAAFPGDLSLDQRERTLHSDLPSRQRFLETSESSRSKHRLGREDNDRVVEEVPSQASEPETNVTYKGEDHSKEGLDTSQDEKDSCEVQIKSVLVENISNMMSSSSSSEDDKPFYKIDKDAILKSIASPAVKNLSGDPGSSLLENTREEERVYYPNRPVHHTPGQSIASDLQVEVSEVGSPPLTNDGNSSADEEISIDGEIQKAITSNSEDTLMSSSHLARVGENESNSREVREVTEHDIVEFGFSRLHMSENNVPQNIPSERTIEPYSTGSGSFPPPRTDRNQASSSYQQRRPEGLSVVNERFQGSLLQPEFSVQQLPLASTPLVSPTSVLQPNCLIEQGSTSSFDQLQNDRSVNISSERSDSIASQESDLSLSNSTLQVSELPSETVSAKENDVAALVLDSASEQHSENVAFSTIGQGHHSFEASSTSSSKSVSQPNFTTVQGSSSNLEAQQVETPRIKNNLPDDVTAESCDPSTSQSSKPKLKNPTLQSSVPHSDTQKSAENSKSLTRNDIRETLSDIEDSQASSSPPDLVVEQVSIASTSSCSHNSMTQQKFSANEGSSNSEEQKRMQDPVPGIPSERAVNQDSISLQSTIREVPTASSCSSSPKSVLDPKSSTAQSPLLNFDREEQIGESPSPRMSRNTRTLLVDSAAEQHHHADAKTKPSHDVKKEEGLPKMSLKEVSEPHVESPNKTTMTMVSSNNTTKQQKSSDVGNFASLSTRKNENLVTPISSSEETSEKGNAAAAKENIESHSDRADSKEKAKD</sequence>
<feature type="compositionally biased region" description="Polar residues" evidence="1">
    <location>
        <begin position="1066"/>
        <end position="1094"/>
    </location>
</feature>
<feature type="compositionally biased region" description="Polar residues" evidence="1">
    <location>
        <begin position="796"/>
        <end position="815"/>
    </location>
</feature>
<keyword evidence="2" id="KW-0472">Membrane</keyword>
<evidence type="ECO:0000313" key="4">
    <source>
        <dbReference type="Proteomes" id="UP000823775"/>
    </source>
</evidence>
<feature type="compositionally biased region" description="Polar residues" evidence="1">
    <location>
        <begin position="942"/>
        <end position="954"/>
    </location>
</feature>
<comment type="caution">
    <text evidence="3">The sequence shown here is derived from an EMBL/GenBank/DDBJ whole genome shotgun (WGS) entry which is preliminary data.</text>
</comment>
<gene>
    <name evidence="3" type="ORF">HAX54_049299</name>
</gene>
<feature type="region of interest" description="Disordered" evidence="1">
    <location>
        <begin position="714"/>
        <end position="738"/>
    </location>
</feature>
<protein>
    <submittedName>
        <fullName evidence="3">Uncharacterized protein</fullName>
    </submittedName>
</protein>
<evidence type="ECO:0000256" key="1">
    <source>
        <dbReference type="SAM" id="MobiDB-lite"/>
    </source>
</evidence>
<organism evidence="3 4">
    <name type="scientific">Datura stramonium</name>
    <name type="common">Jimsonweed</name>
    <name type="synonym">Common thornapple</name>
    <dbReference type="NCBI Taxonomy" id="4076"/>
    <lineage>
        <taxon>Eukaryota</taxon>
        <taxon>Viridiplantae</taxon>
        <taxon>Streptophyta</taxon>
        <taxon>Embryophyta</taxon>
        <taxon>Tracheophyta</taxon>
        <taxon>Spermatophyta</taxon>
        <taxon>Magnoliopsida</taxon>
        <taxon>eudicotyledons</taxon>
        <taxon>Gunneridae</taxon>
        <taxon>Pentapetalae</taxon>
        <taxon>asterids</taxon>
        <taxon>lamiids</taxon>
        <taxon>Solanales</taxon>
        <taxon>Solanaceae</taxon>
        <taxon>Solanoideae</taxon>
        <taxon>Datureae</taxon>
        <taxon>Datura</taxon>
    </lineage>
</organism>
<feature type="region of interest" description="Disordered" evidence="1">
    <location>
        <begin position="379"/>
        <end position="444"/>
    </location>
</feature>
<feature type="compositionally biased region" description="Low complexity" evidence="1">
    <location>
        <begin position="1052"/>
        <end position="1065"/>
    </location>
</feature>
<keyword evidence="4" id="KW-1185">Reference proteome</keyword>
<dbReference type="PANTHER" id="PTHR33870">
    <property type="entry name" value="CARDIOMYOPATHY-ASSOCIATED PROTEIN"/>
    <property type="match status" value="1"/>
</dbReference>
<feature type="transmembrane region" description="Helical" evidence="2">
    <location>
        <begin position="30"/>
        <end position="46"/>
    </location>
</feature>
<dbReference type="Proteomes" id="UP000823775">
    <property type="component" value="Unassembled WGS sequence"/>
</dbReference>
<feature type="transmembrane region" description="Helical" evidence="2">
    <location>
        <begin position="53"/>
        <end position="74"/>
    </location>
</feature>
<evidence type="ECO:0000256" key="2">
    <source>
        <dbReference type="SAM" id="Phobius"/>
    </source>
</evidence>
<feature type="compositionally biased region" description="Polar residues" evidence="1">
    <location>
        <begin position="833"/>
        <end position="868"/>
    </location>
</feature>
<feature type="region of interest" description="Disordered" evidence="1">
    <location>
        <begin position="781"/>
        <end position="871"/>
    </location>
</feature>
<name>A0ABS8SWD3_DATST</name>
<feature type="compositionally biased region" description="Polar residues" evidence="1">
    <location>
        <begin position="902"/>
        <end position="924"/>
    </location>
</feature>
<feature type="compositionally biased region" description="Basic and acidic residues" evidence="1">
    <location>
        <begin position="1012"/>
        <end position="1049"/>
    </location>
</feature>
<keyword evidence="2" id="KW-1133">Transmembrane helix</keyword>
<dbReference type="EMBL" id="JACEIK010000832">
    <property type="protein sequence ID" value="MCD7462759.1"/>
    <property type="molecule type" value="Genomic_DNA"/>
</dbReference>
<feature type="compositionally biased region" description="Low complexity" evidence="1">
    <location>
        <begin position="784"/>
        <end position="795"/>
    </location>
</feature>
<feature type="compositionally biased region" description="Polar residues" evidence="1">
    <location>
        <begin position="611"/>
        <end position="632"/>
    </location>
</feature>
<feature type="compositionally biased region" description="Basic and acidic residues" evidence="1">
    <location>
        <begin position="426"/>
        <end position="444"/>
    </location>
</feature>
<feature type="compositionally biased region" description="Basic and acidic residues" evidence="1">
    <location>
        <begin position="1107"/>
        <end position="1124"/>
    </location>
</feature>
<feature type="compositionally biased region" description="Basic and acidic residues" evidence="1">
    <location>
        <begin position="379"/>
        <end position="410"/>
    </location>
</feature>
<reference evidence="3 4" key="1">
    <citation type="journal article" date="2021" name="BMC Genomics">
        <title>Datura genome reveals duplications of psychoactive alkaloid biosynthetic genes and high mutation rate following tissue culture.</title>
        <authorList>
            <person name="Rajewski A."/>
            <person name="Carter-House D."/>
            <person name="Stajich J."/>
            <person name="Litt A."/>
        </authorList>
    </citation>
    <scope>NUCLEOTIDE SEQUENCE [LARGE SCALE GENOMIC DNA]</scope>
    <source>
        <strain evidence="3">AR-01</strain>
    </source>
</reference>
<feature type="compositionally biased region" description="Polar residues" evidence="1">
    <location>
        <begin position="414"/>
        <end position="424"/>
    </location>
</feature>
<accession>A0ABS8SWD3</accession>
<keyword evidence="2" id="KW-0812">Transmembrane</keyword>
<feature type="region of interest" description="Disordered" evidence="1">
    <location>
        <begin position="902"/>
        <end position="1124"/>
    </location>
</feature>
<evidence type="ECO:0000313" key="3">
    <source>
        <dbReference type="EMBL" id="MCD7462759.1"/>
    </source>
</evidence>
<proteinExistence type="predicted"/>